<dbReference type="Proteomes" id="UP000053669">
    <property type="component" value="Unassembled WGS sequence"/>
</dbReference>
<dbReference type="AlphaFoldDB" id="A0A101RKC7"/>
<reference evidence="1 2" key="1">
    <citation type="submission" date="2015-10" db="EMBL/GenBank/DDBJ databases">
        <title>Draft genome sequence of Streptomyces canus DSM 40017, type strain for the species Streptomyces canus.</title>
        <authorList>
            <person name="Ruckert C."/>
            <person name="Winkler A."/>
            <person name="Kalinowski J."/>
            <person name="Kampfer P."/>
            <person name="Glaeser S."/>
        </authorList>
    </citation>
    <scope>NUCLEOTIDE SEQUENCE [LARGE SCALE GENOMIC DNA]</scope>
    <source>
        <strain evidence="1 2">DSM 40017</strain>
    </source>
</reference>
<proteinExistence type="predicted"/>
<accession>A0A101RKC7</accession>
<comment type="caution">
    <text evidence="1">The sequence shown here is derived from an EMBL/GenBank/DDBJ whole genome shotgun (WGS) entry which is preliminary data.</text>
</comment>
<evidence type="ECO:0000313" key="1">
    <source>
        <dbReference type="EMBL" id="KUN56022.1"/>
    </source>
</evidence>
<protein>
    <submittedName>
        <fullName evidence="1">Uncharacterized protein</fullName>
    </submittedName>
</protein>
<gene>
    <name evidence="1" type="ORF">AQJ46_48870</name>
</gene>
<organism evidence="1 2">
    <name type="scientific">Streptomyces canus</name>
    <dbReference type="NCBI Taxonomy" id="58343"/>
    <lineage>
        <taxon>Bacteria</taxon>
        <taxon>Bacillati</taxon>
        <taxon>Actinomycetota</taxon>
        <taxon>Actinomycetes</taxon>
        <taxon>Kitasatosporales</taxon>
        <taxon>Streptomycetaceae</taxon>
        <taxon>Streptomyces</taxon>
        <taxon>Streptomyces aurantiacus group</taxon>
    </lineage>
</organism>
<evidence type="ECO:0000313" key="2">
    <source>
        <dbReference type="Proteomes" id="UP000053669"/>
    </source>
</evidence>
<dbReference type="STRING" id="58343.AQJ46_48870"/>
<dbReference type="EMBL" id="LMWU01000079">
    <property type="protein sequence ID" value="KUN56022.1"/>
    <property type="molecule type" value="Genomic_DNA"/>
</dbReference>
<sequence>MQAPGVGSWLTLLTDGGDTATALRQEVGDGRVRALFLADLDVVQDVPGRVGGALAEDDRGLGDGQRQVFLGSEGVRQVLIPSTSSWYDVDRAVRSRSALPQVVSTTTFGPPVSEAALMTCSASSALNGWWTFGRTSPMVQVRRERRPRANGLIW</sequence>
<name>A0A101RKC7_9ACTN</name>